<evidence type="ECO:0000256" key="1">
    <source>
        <dbReference type="ARBA" id="ARBA00008779"/>
    </source>
</evidence>
<accession>A0A8E2FDQ7</accession>
<dbReference type="PANTHER" id="PTHR43108">
    <property type="entry name" value="N-ACETYLGLUCOSAMINE-6-SULFATASE FAMILY MEMBER"/>
    <property type="match status" value="1"/>
</dbReference>
<protein>
    <submittedName>
        <fullName evidence="3">Alkaline phosphatase-like protein</fullName>
    </submittedName>
</protein>
<reference evidence="3 4" key="1">
    <citation type="journal article" date="2016" name="Nat. Commun.">
        <title>Ectomycorrhizal ecology is imprinted in the genome of the dominant symbiotic fungus Cenococcum geophilum.</title>
        <authorList>
            <consortium name="DOE Joint Genome Institute"/>
            <person name="Peter M."/>
            <person name="Kohler A."/>
            <person name="Ohm R.A."/>
            <person name="Kuo A."/>
            <person name="Krutzmann J."/>
            <person name="Morin E."/>
            <person name="Arend M."/>
            <person name="Barry K.W."/>
            <person name="Binder M."/>
            <person name="Choi C."/>
            <person name="Clum A."/>
            <person name="Copeland A."/>
            <person name="Grisel N."/>
            <person name="Haridas S."/>
            <person name="Kipfer T."/>
            <person name="LaButti K."/>
            <person name="Lindquist E."/>
            <person name="Lipzen A."/>
            <person name="Maire R."/>
            <person name="Meier B."/>
            <person name="Mihaltcheva S."/>
            <person name="Molinier V."/>
            <person name="Murat C."/>
            <person name="Poggeler S."/>
            <person name="Quandt C.A."/>
            <person name="Sperisen C."/>
            <person name="Tritt A."/>
            <person name="Tisserant E."/>
            <person name="Crous P.W."/>
            <person name="Henrissat B."/>
            <person name="Nehls U."/>
            <person name="Egli S."/>
            <person name="Spatafora J.W."/>
            <person name="Grigoriev I.V."/>
            <person name="Martin F.M."/>
        </authorList>
    </citation>
    <scope>NUCLEOTIDE SEQUENCE [LARGE SCALE GENOMIC DNA]</scope>
    <source>
        <strain evidence="3 4">CBS 207.34</strain>
    </source>
</reference>
<dbReference type="PANTHER" id="PTHR43108:SF8">
    <property type="entry name" value="SD21168P"/>
    <property type="match status" value="1"/>
</dbReference>
<keyword evidence="4" id="KW-1185">Reference proteome</keyword>
<dbReference type="Gene3D" id="3.40.720.10">
    <property type="entry name" value="Alkaline Phosphatase, subunit A"/>
    <property type="match status" value="1"/>
</dbReference>
<feature type="non-terminal residue" evidence="3">
    <location>
        <position position="412"/>
    </location>
</feature>
<dbReference type="OrthoDB" id="96314at2759"/>
<feature type="domain" description="Sulfatase N-terminal" evidence="2">
    <location>
        <begin position="11"/>
        <end position="252"/>
    </location>
</feature>
<dbReference type="Proteomes" id="UP000250140">
    <property type="component" value="Unassembled WGS sequence"/>
</dbReference>
<dbReference type="Pfam" id="PF00884">
    <property type="entry name" value="Sulfatase"/>
    <property type="match status" value="1"/>
</dbReference>
<dbReference type="InterPro" id="IPR000917">
    <property type="entry name" value="Sulfatase_N"/>
</dbReference>
<dbReference type="GO" id="GO:0005539">
    <property type="term" value="F:glycosaminoglycan binding"/>
    <property type="evidence" value="ECO:0007669"/>
    <property type="project" value="TreeGrafter"/>
</dbReference>
<dbReference type="SUPFAM" id="SSF53649">
    <property type="entry name" value="Alkaline phosphatase-like"/>
    <property type="match status" value="1"/>
</dbReference>
<proteinExistence type="inferred from homology"/>
<evidence type="ECO:0000259" key="2">
    <source>
        <dbReference type="Pfam" id="PF00884"/>
    </source>
</evidence>
<sequence>PWGGWEKVQDVGLWNKYLPVWLKKNGYNTYYSGKLYNGHNSTNYDREGKYAAGWTESDFLIEPDVYSYYNSIFQHNKGDQHNKPEKVIGYSTDLITNYNLGYIDHAIKDNKPFFVVAAPIAPHVAITHPRTGHAIPEKKYNDKFPGLQTSGVLHIKDLGQITNPNYLKYLDTFYQKRIEALQSVDDMIAQVVKKLEAEGVLDTTYIIYSSDNDYHIGQHCMAPGKKCAFEEDINVPTVIRGPGVAKEIHAIQTYKTLGIQGSGYDLMYSVWCNQSAHELYDMTKDEYQMNNLHPGVLNAPASDNSQKILGRPLPQLLNRLDAVLMVQKSCKEVECRKPWDQLHPGGQVENLKDALNKEYDTQYANYSKVQFDKCFRNPVYHPWAEGPQWNGTQGQGQANLLMRNGLDWDSWA</sequence>
<evidence type="ECO:0000313" key="3">
    <source>
        <dbReference type="EMBL" id="OCL15174.1"/>
    </source>
</evidence>
<evidence type="ECO:0000313" key="4">
    <source>
        <dbReference type="Proteomes" id="UP000250140"/>
    </source>
</evidence>
<comment type="similarity">
    <text evidence="1">Belongs to the sulfatase family.</text>
</comment>
<dbReference type="GO" id="GO:0008449">
    <property type="term" value="F:N-acetylglucosamine-6-sulfatase activity"/>
    <property type="evidence" value="ECO:0007669"/>
    <property type="project" value="TreeGrafter"/>
</dbReference>
<dbReference type="InterPro" id="IPR017850">
    <property type="entry name" value="Alkaline_phosphatase_core_sf"/>
</dbReference>
<dbReference type="EMBL" id="KV748479">
    <property type="protein sequence ID" value="OCL15174.1"/>
    <property type="molecule type" value="Genomic_DNA"/>
</dbReference>
<organism evidence="3 4">
    <name type="scientific">Glonium stellatum</name>
    <dbReference type="NCBI Taxonomy" id="574774"/>
    <lineage>
        <taxon>Eukaryota</taxon>
        <taxon>Fungi</taxon>
        <taxon>Dikarya</taxon>
        <taxon>Ascomycota</taxon>
        <taxon>Pezizomycotina</taxon>
        <taxon>Dothideomycetes</taxon>
        <taxon>Pleosporomycetidae</taxon>
        <taxon>Gloniales</taxon>
        <taxon>Gloniaceae</taxon>
        <taxon>Glonium</taxon>
    </lineage>
</organism>
<dbReference type="AlphaFoldDB" id="A0A8E2FDQ7"/>
<gene>
    <name evidence="3" type="ORF">AOQ84DRAFT_358266</name>
</gene>
<name>A0A8E2FDQ7_9PEZI</name>